<feature type="binding site" evidence="2">
    <location>
        <position position="144"/>
    </location>
    <ligand>
        <name>ATP</name>
        <dbReference type="ChEBI" id="CHEBI:30616"/>
    </ligand>
</feature>
<dbReference type="GO" id="GO:0009030">
    <property type="term" value="F:thiamine-phosphate kinase activity"/>
    <property type="evidence" value="ECO:0007669"/>
    <property type="project" value="UniProtKB-EC"/>
</dbReference>
<dbReference type="InterPro" id="IPR006283">
    <property type="entry name" value="ThiL-like"/>
</dbReference>
<feature type="binding site" evidence="2">
    <location>
        <position position="28"/>
    </location>
    <ligand>
        <name>Mg(2+)</name>
        <dbReference type="ChEBI" id="CHEBI:18420"/>
        <label>4</label>
    </ligand>
</feature>
<dbReference type="Gene3D" id="3.30.1330.10">
    <property type="entry name" value="PurM-like, N-terminal domain"/>
    <property type="match status" value="1"/>
</dbReference>
<dbReference type="SUPFAM" id="SSF56042">
    <property type="entry name" value="PurM C-terminal domain-like"/>
    <property type="match status" value="1"/>
</dbReference>
<dbReference type="HAMAP" id="MF_02128">
    <property type="entry name" value="TMP_kinase"/>
    <property type="match status" value="1"/>
</dbReference>
<feature type="binding site" evidence="2">
    <location>
        <position position="317"/>
    </location>
    <ligand>
        <name>substrate</name>
    </ligand>
</feature>
<keyword evidence="2 5" id="KW-0418">Kinase</keyword>
<keyword evidence="2 5" id="KW-0808">Transferase</keyword>
<feature type="binding site" evidence="2">
    <location>
        <position position="260"/>
    </location>
    <ligand>
        <name>substrate</name>
    </ligand>
</feature>
<feature type="domain" description="PurM-like N-terminal" evidence="3">
    <location>
        <begin position="26"/>
        <end position="136"/>
    </location>
</feature>
<feature type="domain" description="PurM-like C-terminal" evidence="4">
    <location>
        <begin position="148"/>
        <end position="296"/>
    </location>
</feature>
<feature type="binding site" evidence="2">
    <location>
        <position position="212"/>
    </location>
    <ligand>
        <name>Mg(2+)</name>
        <dbReference type="ChEBI" id="CHEBI:18420"/>
        <label>5</label>
    </ligand>
</feature>
<feature type="binding site" evidence="2">
    <location>
        <position position="28"/>
    </location>
    <ligand>
        <name>Mg(2+)</name>
        <dbReference type="ChEBI" id="CHEBI:18420"/>
        <label>3</label>
    </ligand>
</feature>
<gene>
    <name evidence="2 5" type="primary">thiL</name>
    <name evidence="5" type="ORF">QTP81_04060</name>
</gene>
<evidence type="ECO:0000256" key="2">
    <source>
        <dbReference type="HAMAP-Rule" id="MF_02128"/>
    </source>
</evidence>
<evidence type="ECO:0000259" key="3">
    <source>
        <dbReference type="Pfam" id="PF00586"/>
    </source>
</evidence>
<dbReference type="PANTHER" id="PTHR30270">
    <property type="entry name" value="THIAMINE-MONOPHOSPHATE KINASE"/>
    <property type="match status" value="1"/>
</dbReference>
<feature type="binding site" evidence="2">
    <location>
        <position position="43"/>
    </location>
    <ligand>
        <name>Mg(2+)</name>
        <dbReference type="ChEBI" id="CHEBI:18420"/>
        <label>4</label>
    </ligand>
</feature>
<keyword evidence="2" id="KW-0460">Magnesium</keyword>
<comment type="caution">
    <text evidence="2">Lacks conserved residue(s) required for the propagation of feature annotation.</text>
</comment>
<dbReference type="Gene3D" id="3.90.650.10">
    <property type="entry name" value="PurM-like C-terminal domain"/>
    <property type="match status" value="1"/>
</dbReference>
<reference evidence="5 6" key="1">
    <citation type="submission" date="2023-06" db="EMBL/GenBank/DDBJ databases">
        <title>Alteromonas sp. ASW11-36 isolated from intertidal sand.</title>
        <authorList>
            <person name="Li Y."/>
        </authorList>
    </citation>
    <scope>NUCLEOTIDE SEQUENCE [LARGE SCALE GENOMIC DNA]</scope>
    <source>
        <strain evidence="5 6">ASW11-36</strain>
    </source>
</reference>
<dbReference type="RefSeq" id="WP_289363884.1">
    <property type="nucleotide sequence ID" value="NZ_JAUCBP010000002.1"/>
</dbReference>
<evidence type="ECO:0000313" key="5">
    <source>
        <dbReference type="EMBL" id="MDM7859779.1"/>
    </source>
</evidence>
<feature type="binding site" evidence="2">
    <location>
        <begin position="119"/>
        <end position="120"/>
    </location>
    <ligand>
        <name>ATP</name>
        <dbReference type="ChEBI" id="CHEBI:30616"/>
    </ligand>
</feature>
<keyword evidence="1 2" id="KW-0784">Thiamine biosynthesis</keyword>
<protein>
    <recommendedName>
        <fullName evidence="2">Thiamine-monophosphate kinase</fullName>
        <shortName evidence="2">TMP kinase</shortName>
        <shortName evidence="2">Thiamine-phosphate kinase</shortName>
        <ecNumber evidence="2">2.7.4.16</ecNumber>
    </recommendedName>
</protein>
<feature type="binding site" evidence="2">
    <location>
        <position position="73"/>
    </location>
    <ligand>
        <name>Mg(2+)</name>
        <dbReference type="ChEBI" id="CHEBI:18420"/>
        <label>3</label>
    </ligand>
</feature>
<keyword evidence="2" id="KW-0067">ATP-binding</keyword>
<dbReference type="InterPro" id="IPR016188">
    <property type="entry name" value="PurM-like_N"/>
</dbReference>
<dbReference type="Pfam" id="PF02769">
    <property type="entry name" value="AIRS_C"/>
    <property type="match status" value="1"/>
</dbReference>
<feature type="binding site" evidence="2">
    <location>
        <position position="45"/>
    </location>
    <ligand>
        <name>Mg(2+)</name>
        <dbReference type="ChEBI" id="CHEBI:18420"/>
        <label>2</label>
    </ligand>
</feature>
<proteinExistence type="inferred from homology"/>
<dbReference type="EC" id="2.7.4.16" evidence="2"/>
<comment type="catalytic activity">
    <reaction evidence="2">
        <text>thiamine phosphate + ATP = thiamine diphosphate + ADP</text>
        <dbReference type="Rhea" id="RHEA:15913"/>
        <dbReference type="ChEBI" id="CHEBI:30616"/>
        <dbReference type="ChEBI" id="CHEBI:37575"/>
        <dbReference type="ChEBI" id="CHEBI:58937"/>
        <dbReference type="ChEBI" id="CHEBI:456216"/>
        <dbReference type="EC" id="2.7.4.16"/>
    </reaction>
</comment>
<sequence length="323" mass="34558">MKEFDLIDRFFKHGGHQRKDVLVGIGDDAALTKVASNQCLATTTDTLVSGVHFLPDTPPRAVAYKAVAANLSDLAAMGAEPAWISLSLSLPDTDESWLAEFTKGLYDLSQYFSVQLIGGDTVAGPLALTITAQGFVPEQSALTRSGAKPGDWIYVTGTVGDAGAGLDILKGDLAAAGESADYLIKRHQFPSPRVVAGTMLRRAASACIDISDGLLADLHHILEASECGAMLHVDRLPISEALTELVEEQQCFQYGLTAGDDYELLFTIGEEYKSQVETAFSSFNIRATCIGQVTGVAGKTDLRLNDKPFKHSGKQGFEHFNAS</sequence>
<feature type="binding site" evidence="2">
    <location>
        <position position="73"/>
    </location>
    <ligand>
        <name>Mg(2+)</name>
        <dbReference type="ChEBI" id="CHEBI:18420"/>
        <label>2</label>
    </ligand>
</feature>
<dbReference type="Proteomes" id="UP001234343">
    <property type="component" value="Unassembled WGS sequence"/>
</dbReference>
<accession>A0ABT7SUA5</accession>
<dbReference type="PIRSF" id="PIRSF005303">
    <property type="entry name" value="Thiam_monoph_kin"/>
    <property type="match status" value="1"/>
</dbReference>
<dbReference type="InterPro" id="IPR036921">
    <property type="entry name" value="PurM-like_N_sf"/>
</dbReference>
<comment type="miscellaneous">
    <text evidence="2">Reaction mechanism of ThiL seems to utilize a direct, inline transfer of the gamma-phosphate of ATP to TMP rather than a phosphorylated enzyme intermediate.</text>
</comment>
<dbReference type="PANTHER" id="PTHR30270:SF0">
    <property type="entry name" value="THIAMINE-MONOPHOSPHATE KINASE"/>
    <property type="match status" value="1"/>
</dbReference>
<feature type="binding site" evidence="2">
    <location>
        <position position="44"/>
    </location>
    <ligand>
        <name>Mg(2+)</name>
        <dbReference type="ChEBI" id="CHEBI:18420"/>
        <label>1</label>
    </ligand>
</feature>
<dbReference type="EMBL" id="JAUCBP010000002">
    <property type="protein sequence ID" value="MDM7859779.1"/>
    <property type="molecule type" value="Genomic_DNA"/>
</dbReference>
<feature type="binding site" evidence="2">
    <location>
        <position position="45"/>
    </location>
    <ligand>
        <name>Mg(2+)</name>
        <dbReference type="ChEBI" id="CHEBI:18420"/>
        <label>1</label>
    </ligand>
</feature>
<dbReference type="InterPro" id="IPR036676">
    <property type="entry name" value="PurM-like_C_sf"/>
</dbReference>
<dbReference type="SUPFAM" id="SSF55326">
    <property type="entry name" value="PurM N-terminal domain-like"/>
    <property type="match status" value="1"/>
</dbReference>
<comment type="function">
    <text evidence="2">Catalyzes the ATP-dependent phosphorylation of thiamine-monophosphate (TMP) to form thiamine-pyrophosphate (TPP), the active form of vitamin B1.</text>
</comment>
<evidence type="ECO:0000313" key="6">
    <source>
        <dbReference type="Proteomes" id="UP001234343"/>
    </source>
</evidence>
<feature type="binding site" evidence="2">
    <location>
        <position position="120"/>
    </location>
    <ligand>
        <name>Mg(2+)</name>
        <dbReference type="ChEBI" id="CHEBI:18420"/>
        <label>1</label>
    </ligand>
</feature>
<evidence type="ECO:0000259" key="4">
    <source>
        <dbReference type="Pfam" id="PF02769"/>
    </source>
</evidence>
<dbReference type="Pfam" id="PF00586">
    <property type="entry name" value="AIRS"/>
    <property type="match status" value="1"/>
</dbReference>
<comment type="caution">
    <text evidence="5">The sequence shown here is derived from an EMBL/GenBank/DDBJ whole genome shotgun (WGS) entry which is preliminary data.</text>
</comment>
<organism evidence="5 6">
    <name type="scientific">Alteromonas arenosi</name>
    <dbReference type="NCBI Taxonomy" id="3055817"/>
    <lineage>
        <taxon>Bacteria</taxon>
        <taxon>Pseudomonadati</taxon>
        <taxon>Pseudomonadota</taxon>
        <taxon>Gammaproteobacteria</taxon>
        <taxon>Alteromonadales</taxon>
        <taxon>Alteromonadaceae</taxon>
        <taxon>Alteromonas/Salinimonas group</taxon>
        <taxon>Alteromonas</taxon>
    </lineage>
</organism>
<dbReference type="NCBIfam" id="TIGR01379">
    <property type="entry name" value="thiL"/>
    <property type="match status" value="1"/>
</dbReference>
<comment type="pathway">
    <text evidence="2">Cofactor biosynthesis; thiamine diphosphate biosynthesis; thiamine diphosphate from thiamine phosphate: step 1/1.</text>
</comment>
<feature type="binding site" evidence="2">
    <location>
        <position position="211"/>
    </location>
    <ligand>
        <name>ATP</name>
        <dbReference type="ChEBI" id="CHEBI:30616"/>
    </ligand>
</feature>
<keyword evidence="6" id="KW-1185">Reference proteome</keyword>
<keyword evidence="2" id="KW-0479">Metal-binding</keyword>
<feature type="binding site" evidence="2">
    <location>
        <position position="52"/>
    </location>
    <ligand>
        <name>substrate</name>
    </ligand>
</feature>
<name>A0ABT7SUA5_9ALTE</name>
<keyword evidence="2" id="KW-0547">Nucleotide-binding</keyword>
<feature type="binding site" evidence="2">
    <location>
        <position position="73"/>
    </location>
    <ligand>
        <name>Mg(2+)</name>
        <dbReference type="ChEBI" id="CHEBI:18420"/>
        <label>4</label>
    </ligand>
</feature>
<comment type="similarity">
    <text evidence="2">Belongs to the thiamine-monophosphate kinase family.</text>
</comment>
<dbReference type="CDD" id="cd02194">
    <property type="entry name" value="ThiL"/>
    <property type="match status" value="1"/>
</dbReference>
<feature type="binding site" evidence="2">
    <location>
        <position position="209"/>
    </location>
    <ligand>
        <name>Mg(2+)</name>
        <dbReference type="ChEBI" id="CHEBI:18420"/>
        <label>3</label>
    </ligand>
</feature>
<dbReference type="InterPro" id="IPR010918">
    <property type="entry name" value="PurM-like_C_dom"/>
</dbReference>
<evidence type="ECO:0000256" key="1">
    <source>
        <dbReference type="ARBA" id="ARBA00022977"/>
    </source>
</evidence>